<comment type="caution">
    <text evidence="1">The sequence shown here is derived from an EMBL/GenBank/DDBJ whole genome shotgun (WGS) entry which is preliminary data.</text>
</comment>
<organism evidence="1 2">
    <name type="scientific">Burkholderia multivorans</name>
    <dbReference type="NCBI Taxonomy" id="87883"/>
    <lineage>
        <taxon>Bacteria</taxon>
        <taxon>Pseudomonadati</taxon>
        <taxon>Pseudomonadota</taxon>
        <taxon>Betaproteobacteria</taxon>
        <taxon>Burkholderiales</taxon>
        <taxon>Burkholderiaceae</taxon>
        <taxon>Burkholderia</taxon>
        <taxon>Burkholderia cepacia complex</taxon>
    </lineage>
</organism>
<name>A0A8E2RVQ0_9BURK</name>
<proteinExistence type="predicted"/>
<gene>
    <name evidence="1" type="ORF">C6P98_15160</name>
</gene>
<dbReference type="EMBL" id="PVFZ01000040">
    <property type="protein sequence ID" value="PRF22832.1"/>
    <property type="molecule type" value="Genomic_DNA"/>
</dbReference>
<protein>
    <submittedName>
        <fullName evidence="1">Uncharacterized protein</fullName>
    </submittedName>
</protein>
<evidence type="ECO:0000313" key="2">
    <source>
        <dbReference type="Proteomes" id="UP000237686"/>
    </source>
</evidence>
<dbReference type="AlphaFoldDB" id="A0A8E2RVQ0"/>
<reference evidence="1 2" key="1">
    <citation type="submission" date="2018-03" db="EMBL/GenBank/DDBJ databases">
        <authorList>
            <person name="Nguyen K."/>
            <person name="Fouts D."/>
            <person name="Sutton G."/>
        </authorList>
    </citation>
    <scope>NUCLEOTIDE SEQUENCE [LARGE SCALE GENOMIC DNA]</scope>
    <source>
        <strain evidence="1 2">AU17135</strain>
    </source>
</reference>
<sequence>MRDARGGKPGAEPAVHADFAPAHIGAARIERRRPIDRFSHYLGSAFKYWRWMRTLLQSEAHRQLRTRTARRPTHTETPSMTFAGRFPRCFARRVAAAGLVPGAQDAVSPIPLK</sequence>
<evidence type="ECO:0000313" key="1">
    <source>
        <dbReference type="EMBL" id="PRF22832.1"/>
    </source>
</evidence>
<dbReference type="Proteomes" id="UP000237686">
    <property type="component" value="Unassembled WGS sequence"/>
</dbReference>
<accession>A0A8E2RVQ0</accession>